<dbReference type="Pfam" id="PF00687">
    <property type="entry name" value="Ribosomal_L1"/>
    <property type="match status" value="1"/>
</dbReference>
<comment type="caution">
    <text evidence="1">The sequence shown here is derived from an EMBL/GenBank/DDBJ whole genome shotgun (WGS) entry which is preliminary data.</text>
</comment>
<protein>
    <submittedName>
        <fullName evidence="1">Jg15200 protein</fullName>
    </submittedName>
</protein>
<reference evidence="1" key="1">
    <citation type="submission" date="2022-03" db="EMBL/GenBank/DDBJ databases">
        <authorList>
            <person name="Lindestad O."/>
        </authorList>
    </citation>
    <scope>NUCLEOTIDE SEQUENCE</scope>
</reference>
<proteinExistence type="predicted"/>
<sequence>MGSRIPEDSLIEYLNTLIQSAKLREVHSKSEVIFVKFFLKGMGAPRHTQANGDEPVMVCIIADRAHCREAVRFHVPHIYFNYEILNHLQPNTSLIEQLVESFDAFLVSDTILEPVTRSFGPELHEARKHLYALNHGVSMTKKVEELKLKIQEDFKREHFITVEIGHVLMTPKKLVHNLNLVLSYMLPEFKLNWQNVTMEYITTSTGPVIPTNWNI</sequence>
<accession>A0A8S4QKN1</accession>
<gene>
    <name evidence="1" type="primary">jg15200</name>
    <name evidence="1" type="ORF">PAEG_LOCUS1959</name>
</gene>
<evidence type="ECO:0000313" key="1">
    <source>
        <dbReference type="EMBL" id="CAH2209561.1"/>
    </source>
</evidence>
<dbReference type="Gene3D" id="3.40.50.790">
    <property type="match status" value="1"/>
</dbReference>
<dbReference type="InterPro" id="IPR016095">
    <property type="entry name" value="Ribosomal_uL1_3-a/b-sand"/>
</dbReference>
<dbReference type="SUPFAM" id="SSF56808">
    <property type="entry name" value="Ribosomal protein L1"/>
    <property type="match status" value="1"/>
</dbReference>
<keyword evidence="2" id="KW-1185">Reference proteome</keyword>
<dbReference type="EMBL" id="CAKXAJ010006273">
    <property type="protein sequence ID" value="CAH2209561.1"/>
    <property type="molecule type" value="Genomic_DNA"/>
</dbReference>
<name>A0A8S4QKN1_9NEOP</name>
<dbReference type="Proteomes" id="UP000838756">
    <property type="component" value="Unassembled WGS sequence"/>
</dbReference>
<organism evidence="1 2">
    <name type="scientific">Pararge aegeria aegeria</name>
    <dbReference type="NCBI Taxonomy" id="348720"/>
    <lineage>
        <taxon>Eukaryota</taxon>
        <taxon>Metazoa</taxon>
        <taxon>Ecdysozoa</taxon>
        <taxon>Arthropoda</taxon>
        <taxon>Hexapoda</taxon>
        <taxon>Insecta</taxon>
        <taxon>Pterygota</taxon>
        <taxon>Neoptera</taxon>
        <taxon>Endopterygota</taxon>
        <taxon>Lepidoptera</taxon>
        <taxon>Glossata</taxon>
        <taxon>Ditrysia</taxon>
        <taxon>Papilionoidea</taxon>
        <taxon>Nymphalidae</taxon>
        <taxon>Satyrinae</taxon>
        <taxon>Satyrini</taxon>
        <taxon>Parargina</taxon>
        <taxon>Pararge</taxon>
    </lineage>
</organism>
<dbReference type="InterPro" id="IPR028364">
    <property type="entry name" value="Ribosomal_uL1/biogenesis"/>
</dbReference>
<dbReference type="InterPro" id="IPR023674">
    <property type="entry name" value="Ribosomal_uL1-like"/>
</dbReference>
<evidence type="ECO:0000313" key="2">
    <source>
        <dbReference type="Proteomes" id="UP000838756"/>
    </source>
</evidence>
<dbReference type="AlphaFoldDB" id="A0A8S4QKN1"/>